<gene>
    <name evidence="1" type="ORF">HNR23_002238</name>
</gene>
<dbReference type="Proteomes" id="UP000546642">
    <property type="component" value="Unassembled WGS sequence"/>
</dbReference>
<reference evidence="1 2" key="1">
    <citation type="submission" date="2020-08" db="EMBL/GenBank/DDBJ databases">
        <title>Sequencing the genomes of 1000 actinobacteria strains.</title>
        <authorList>
            <person name="Klenk H.-P."/>
        </authorList>
    </citation>
    <scope>NUCLEOTIDE SEQUENCE [LARGE SCALE GENOMIC DNA]</scope>
    <source>
        <strain evidence="1 2">DSM 46659</strain>
    </source>
</reference>
<dbReference type="AlphaFoldDB" id="A0A7W9YHD0"/>
<proteinExistence type="predicted"/>
<evidence type="ECO:0000313" key="2">
    <source>
        <dbReference type="Proteomes" id="UP000546642"/>
    </source>
</evidence>
<dbReference type="RefSeq" id="WP_184075513.1">
    <property type="nucleotide sequence ID" value="NZ_JACHDS010000001.1"/>
</dbReference>
<keyword evidence="2" id="KW-1185">Reference proteome</keyword>
<evidence type="ECO:0000313" key="1">
    <source>
        <dbReference type="EMBL" id="MBB6172178.1"/>
    </source>
</evidence>
<name>A0A7W9YHD0_9ACTN</name>
<organism evidence="1 2">
    <name type="scientific">Nocardiopsis mwathae</name>
    <dbReference type="NCBI Taxonomy" id="1472723"/>
    <lineage>
        <taxon>Bacteria</taxon>
        <taxon>Bacillati</taxon>
        <taxon>Actinomycetota</taxon>
        <taxon>Actinomycetes</taxon>
        <taxon>Streptosporangiales</taxon>
        <taxon>Nocardiopsidaceae</taxon>
        <taxon>Nocardiopsis</taxon>
    </lineage>
</organism>
<sequence>MSLLWSDTVTWVRRRLDGRDQYGNDVYIDERVPLHGVCWQTVDSSEDETTTRDTVTAHFRLYIRGFTNVHPTDAFEHRGIVAEVHGRPEQQRSPTGRLTHTAIHLRHVRG</sequence>
<dbReference type="EMBL" id="JACHDS010000001">
    <property type="protein sequence ID" value="MBB6172178.1"/>
    <property type="molecule type" value="Genomic_DNA"/>
</dbReference>
<evidence type="ECO:0008006" key="3">
    <source>
        <dbReference type="Google" id="ProtNLM"/>
    </source>
</evidence>
<comment type="caution">
    <text evidence="1">The sequence shown here is derived from an EMBL/GenBank/DDBJ whole genome shotgun (WGS) entry which is preliminary data.</text>
</comment>
<protein>
    <recommendedName>
        <fullName evidence="3">Head-to-tail stopper</fullName>
    </recommendedName>
</protein>
<accession>A0A7W9YHD0</accession>